<keyword evidence="3" id="KW-0460">Magnesium</keyword>
<dbReference type="PROSITE" id="PS00909">
    <property type="entry name" value="MR_MLE_2"/>
    <property type="match status" value="1"/>
</dbReference>
<evidence type="ECO:0000313" key="6">
    <source>
        <dbReference type="Proteomes" id="UP001139308"/>
    </source>
</evidence>
<sequence>MEAIRITGLRARAVNVPLEYPVKTAVGVVATSPLVLIDLFTNANVTGHAYVFTYTPLALKPTQHMVEALEAVAKGMPLSPHDIDRAMSARFRLIGNTGLVRMATAGIDMAVWDAKAKAHQVPLVELLGGKARPLPAYDSHSMDDVELGTKRAQNAVDAGFKAVKTKIGYATLEHDLKVVRAIKQVTGESVQLMVDYNQGLSVPEARRRGRALDAEGVAWIEEPTLQHDYVGHAAIREALKTPVQMGENWFGPEDMQKAIESHACDLCMPDLMKIGGVTGWMKASALAEQHSLPMSSHIFQEFSAHLLAVTPSAHWLERMDLAGPVLEPVLQFKDGEAHFGEEPGAGIRWREDQVSRFLV</sequence>
<dbReference type="AlphaFoldDB" id="A0A9X1RVM1"/>
<name>A0A9X1RVM1_9BURK</name>
<dbReference type="Pfam" id="PF02746">
    <property type="entry name" value="MR_MLE_N"/>
    <property type="match status" value="1"/>
</dbReference>
<dbReference type="InterPro" id="IPR036849">
    <property type="entry name" value="Enolase-like_C_sf"/>
</dbReference>
<dbReference type="InterPro" id="IPR018110">
    <property type="entry name" value="Mandel_Rmase/mucon_lact_enz_CS"/>
</dbReference>
<dbReference type="GO" id="GO:0016836">
    <property type="term" value="F:hydro-lyase activity"/>
    <property type="evidence" value="ECO:0007669"/>
    <property type="project" value="TreeGrafter"/>
</dbReference>
<dbReference type="GO" id="GO:0009063">
    <property type="term" value="P:amino acid catabolic process"/>
    <property type="evidence" value="ECO:0007669"/>
    <property type="project" value="InterPro"/>
</dbReference>
<organism evidence="5 6">
    <name type="scientific">Paraburkholderia tagetis</name>
    <dbReference type="NCBI Taxonomy" id="2913261"/>
    <lineage>
        <taxon>Bacteria</taxon>
        <taxon>Pseudomonadati</taxon>
        <taxon>Pseudomonadota</taxon>
        <taxon>Betaproteobacteria</taxon>
        <taxon>Burkholderiales</taxon>
        <taxon>Burkholderiaceae</taxon>
        <taxon>Paraburkholderia</taxon>
    </lineage>
</organism>
<dbReference type="Pfam" id="PF13378">
    <property type="entry name" value="MR_MLE_C"/>
    <property type="match status" value="1"/>
</dbReference>
<dbReference type="SUPFAM" id="SSF54826">
    <property type="entry name" value="Enolase N-terminal domain-like"/>
    <property type="match status" value="1"/>
</dbReference>
<dbReference type="InterPro" id="IPR029065">
    <property type="entry name" value="Enolase_C-like"/>
</dbReference>
<comment type="caution">
    <text evidence="5">The sequence shown here is derived from an EMBL/GenBank/DDBJ whole genome shotgun (WGS) entry which is preliminary data.</text>
</comment>
<dbReference type="SFLD" id="SFLDG00179">
    <property type="entry name" value="mandelate_racemase"/>
    <property type="match status" value="1"/>
</dbReference>
<evidence type="ECO:0000259" key="4">
    <source>
        <dbReference type="SMART" id="SM00922"/>
    </source>
</evidence>
<evidence type="ECO:0000256" key="1">
    <source>
        <dbReference type="ARBA" id="ARBA00001946"/>
    </source>
</evidence>
<dbReference type="InterPro" id="IPR046945">
    <property type="entry name" value="RHMD-like"/>
</dbReference>
<accession>A0A9X1RVM1</accession>
<keyword evidence="2" id="KW-0479">Metal-binding</keyword>
<evidence type="ECO:0000256" key="3">
    <source>
        <dbReference type="ARBA" id="ARBA00022842"/>
    </source>
</evidence>
<comment type="cofactor">
    <cofactor evidence="1">
        <name>Mg(2+)</name>
        <dbReference type="ChEBI" id="CHEBI:18420"/>
    </cofactor>
</comment>
<dbReference type="GO" id="GO:0016052">
    <property type="term" value="P:carbohydrate catabolic process"/>
    <property type="evidence" value="ECO:0007669"/>
    <property type="project" value="TreeGrafter"/>
</dbReference>
<dbReference type="EMBL" id="JAKLJA010000027">
    <property type="protein sequence ID" value="MCG5076727.1"/>
    <property type="molecule type" value="Genomic_DNA"/>
</dbReference>
<dbReference type="Gene3D" id="3.30.390.10">
    <property type="entry name" value="Enolase-like, N-terminal domain"/>
    <property type="match status" value="1"/>
</dbReference>
<dbReference type="GO" id="GO:0000287">
    <property type="term" value="F:magnesium ion binding"/>
    <property type="evidence" value="ECO:0007669"/>
    <property type="project" value="TreeGrafter"/>
</dbReference>
<dbReference type="PANTHER" id="PTHR13794">
    <property type="entry name" value="ENOLASE SUPERFAMILY, MANDELATE RACEMASE"/>
    <property type="match status" value="1"/>
</dbReference>
<dbReference type="Proteomes" id="UP001139308">
    <property type="component" value="Unassembled WGS sequence"/>
</dbReference>
<dbReference type="InterPro" id="IPR013341">
    <property type="entry name" value="Mandelate_racemase_N_dom"/>
</dbReference>
<dbReference type="InterPro" id="IPR029017">
    <property type="entry name" value="Enolase-like_N"/>
</dbReference>
<protein>
    <submittedName>
        <fullName evidence="5">Mandelate racemase</fullName>
    </submittedName>
</protein>
<reference evidence="5" key="1">
    <citation type="submission" date="2022-01" db="EMBL/GenBank/DDBJ databases">
        <title>Genome sequence and assembly of Parabukholderia sp. RG36.</title>
        <authorList>
            <person name="Chhetri G."/>
        </authorList>
    </citation>
    <scope>NUCLEOTIDE SEQUENCE</scope>
    <source>
        <strain evidence="5">RG36</strain>
    </source>
</reference>
<dbReference type="RefSeq" id="WP_238466641.1">
    <property type="nucleotide sequence ID" value="NZ_JAKLJA010000027.1"/>
</dbReference>
<gene>
    <name evidence="5" type="ORF">L5014_25820</name>
</gene>
<proteinExistence type="predicted"/>
<dbReference type="SFLD" id="SFLDS00001">
    <property type="entry name" value="Enolase"/>
    <property type="match status" value="1"/>
</dbReference>
<dbReference type="InterPro" id="IPR013342">
    <property type="entry name" value="Mandelate_racemase_C"/>
</dbReference>
<dbReference type="Gene3D" id="3.20.20.120">
    <property type="entry name" value="Enolase-like C-terminal domain"/>
    <property type="match status" value="1"/>
</dbReference>
<evidence type="ECO:0000256" key="2">
    <source>
        <dbReference type="ARBA" id="ARBA00022723"/>
    </source>
</evidence>
<dbReference type="PANTHER" id="PTHR13794:SF58">
    <property type="entry name" value="MITOCHONDRIAL ENOLASE SUPERFAMILY MEMBER 1"/>
    <property type="match status" value="1"/>
</dbReference>
<evidence type="ECO:0000313" key="5">
    <source>
        <dbReference type="EMBL" id="MCG5076727.1"/>
    </source>
</evidence>
<dbReference type="SUPFAM" id="SSF51604">
    <property type="entry name" value="Enolase C-terminal domain-like"/>
    <property type="match status" value="1"/>
</dbReference>
<dbReference type="SMART" id="SM00922">
    <property type="entry name" value="MR_MLE"/>
    <property type="match status" value="1"/>
</dbReference>
<keyword evidence="6" id="KW-1185">Reference proteome</keyword>
<feature type="domain" description="Mandelate racemase/muconate lactonizing enzyme C-terminal" evidence="4">
    <location>
        <begin position="145"/>
        <end position="242"/>
    </location>
</feature>